<reference evidence="2 3" key="1">
    <citation type="submission" date="2014-08" db="EMBL/GenBank/DDBJ databases">
        <title>Comparative genomics of the Paenibacillus odorifer group.</title>
        <authorList>
            <person name="den Bakker H.C."/>
            <person name="Tsai Y.-C."/>
            <person name="Martin N."/>
            <person name="Korlach J."/>
            <person name="Wiedmann M."/>
        </authorList>
    </citation>
    <scope>NUCLEOTIDE SEQUENCE [LARGE SCALE GENOMIC DNA]</scope>
    <source>
        <strain evidence="2 3">DSM 15220</strain>
    </source>
</reference>
<dbReference type="STRING" id="189425.PGRAT_06950"/>
<dbReference type="eggNOG" id="ENOG5030MKU">
    <property type="taxonomic scope" value="Bacteria"/>
</dbReference>
<dbReference type="Proteomes" id="UP000029500">
    <property type="component" value="Chromosome"/>
</dbReference>
<keyword evidence="1" id="KW-0732">Signal</keyword>
<dbReference type="EMBL" id="CP009287">
    <property type="protein sequence ID" value="AIQ67405.1"/>
    <property type="molecule type" value="Genomic_DNA"/>
</dbReference>
<sequence length="199" mass="22455">MKTVVKVTLAATMMFCSILGNVGAAGASKTKAPAVPVITDNLSKYGLKKSIELPVTMSDQNFSYTLHKIMIYDFNSKEAKTLRDKYGYQKSGTVLVNPKYLIWTKITIANTSNKNLYGSGGQLESRIRLFFDNSRSIVDTIGPMKHMGKTNNKDAMWTFDLDPGEKLTTYFAYVYEGEFDYFSIQHFGKQLTEKYVVKE</sequence>
<evidence type="ECO:0000313" key="3">
    <source>
        <dbReference type="Proteomes" id="UP000029500"/>
    </source>
</evidence>
<organism evidence="2 3">
    <name type="scientific">Paenibacillus graminis</name>
    <dbReference type="NCBI Taxonomy" id="189425"/>
    <lineage>
        <taxon>Bacteria</taxon>
        <taxon>Bacillati</taxon>
        <taxon>Bacillota</taxon>
        <taxon>Bacilli</taxon>
        <taxon>Bacillales</taxon>
        <taxon>Paenibacillaceae</taxon>
        <taxon>Paenibacillus</taxon>
    </lineage>
</organism>
<accession>A0A089M4Z3</accession>
<dbReference type="HOGENOM" id="CLU_1298753_0_0_9"/>
<proteinExistence type="predicted"/>
<dbReference type="KEGG" id="pgm:PGRAT_06950"/>
<feature type="chain" id="PRO_5039015321" description="DUF4879 domain-containing protein" evidence="1">
    <location>
        <begin position="25"/>
        <end position="199"/>
    </location>
</feature>
<protein>
    <recommendedName>
        <fullName evidence="4">DUF4879 domain-containing protein</fullName>
    </recommendedName>
</protein>
<evidence type="ECO:0000313" key="2">
    <source>
        <dbReference type="EMBL" id="AIQ67405.1"/>
    </source>
</evidence>
<dbReference type="RefSeq" id="WP_025706472.1">
    <property type="nucleotide sequence ID" value="NZ_CP009287.1"/>
</dbReference>
<dbReference type="OrthoDB" id="2617616at2"/>
<feature type="signal peptide" evidence="1">
    <location>
        <begin position="1"/>
        <end position="24"/>
    </location>
</feature>
<evidence type="ECO:0008006" key="4">
    <source>
        <dbReference type="Google" id="ProtNLM"/>
    </source>
</evidence>
<dbReference type="AlphaFoldDB" id="A0A089M4Z3"/>
<gene>
    <name evidence="2" type="ORF">PGRAT_06950</name>
</gene>
<evidence type="ECO:0000256" key="1">
    <source>
        <dbReference type="SAM" id="SignalP"/>
    </source>
</evidence>
<keyword evidence="3" id="KW-1185">Reference proteome</keyword>
<name>A0A089M4Z3_9BACL</name>